<dbReference type="InterPro" id="IPR000731">
    <property type="entry name" value="SSD"/>
</dbReference>
<dbReference type="PANTHER" id="PTHR33406:SF13">
    <property type="entry name" value="MEMBRANE PROTEIN YDFJ"/>
    <property type="match status" value="1"/>
</dbReference>
<comment type="subcellular location">
    <subcellularLocation>
        <location evidence="1">Cell membrane</location>
        <topology evidence="1">Multi-pass membrane protein</topology>
    </subcellularLocation>
</comment>
<name>A0A0B8N754_9NOCA</name>
<keyword evidence="3 7" id="KW-0812">Transmembrane</keyword>
<evidence type="ECO:0000256" key="2">
    <source>
        <dbReference type="ARBA" id="ARBA00022475"/>
    </source>
</evidence>
<dbReference type="Gene3D" id="1.20.1640.10">
    <property type="entry name" value="Multidrug efflux transporter AcrB transmembrane domain"/>
    <property type="match status" value="2"/>
</dbReference>
<feature type="transmembrane region" description="Helical" evidence="7">
    <location>
        <begin position="35"/>
        <end position="54"/>
    </location>
</feature>
<feature type="transmembrane region" description="Helical" evidence="7">
    <location>
        <begin position="310"/>
        <end position="329"/>
    </location>
</feature>
<dbReference type="Pfam" id="PF03176">
    <property type="entry name" value="MMPL"/>
    <property type="match status" value="2"/>
</dbReference>
<dbReference type="RefSeq" id="WP_045437983.1">
    <property type="nucleotide sequence ID" value="NZ_AP017900.1"/>
</dbReference>
<dbReference type="PANTHER" id="PTHR33406">
    <property type="entry name" value="MEMBRANE PROTEIN MJ1562-RELATED"/>
    <property type="match status" value="1"/>
</dbReference>
<feature type="transmembrane region" description="Helical" evidence="7">
    <location>
        <begin position="583"/>
        <end position="605"/>
    </location>
</feature>
<feature type="transmembrane region" description="Helical" evidence="7">
    <location>
        <begin position="695"/>
        <end position="714"/>
    </location>
</feature>
<reference evidence="9 12" key="3">
    <citation type="submission" date="2016-10" db="EMBL/GenBank/DDBJ databases">
        <title>Genome sequence of Nocardia seriolae strain EM150506, isolated from Anguila japonica.</title>
        <authorList>
            <person name="Han H.-J."/>
        </authorList>
    </citation>
    <scope>NUCLEOTIDE SEQUENCE [LARGE SCALE GENOMIC DNA]</scope>
    <source>
        <strain evidence="9 12">EM150506</strain>
    </source>
</reference>
<dbReference type="KEGG" id="nsr:NS506_03590"/>
<feature type="transmembrane region" description="Helical" evidence="7">
    <location>
        <begin position="229"/>
        <end position="247"/>
    </location>
</feature>
<evidence type="ECO:0000313" key="11">
    <source>
        <dbReference type="Proteomes" id="UP000037179"/>
    </source>
</evidence>
<evidence type="ECO:0000256" key="7">
    <source>
        <dbReference type="SAM" id="Phobius"/>
    </source>
</evidence>
<reference evidence="11" key="1">
    <citation type="submission" date="2015-07" db="EMBL/GenBank/DDBJ databases">
        <title>Nocardia seriolae U-1 whole genome shotgun sequence.</title>
        <authorList>
            <person name="Imajoh M."/>
            <person name="Fukumoto Y."/>
            <person name="Sukeda M."/>
            <person name="Yamane J."/>
            <person name="Yamasaki K."/>
            <person name="Shimizu M."/>
            <person name="Ohnishi K."/>
            <person name="Oshima S."/>
        </authorList>
    </citation>
    <scope>NUCLEOTIDE SEQUENCE [LARGE SCALE GENOMIC DNA]</scope>
    <source>
        <strain evidence="11">U-1</strain>
    </source>
</reference>
<dbReference type="EMBL" id="CP017839">
    <property type="protein sequence ID" value="APA97640.1"/>
    <property type="molecule type" value="Genomic_DNA"/>
</dbReference>
<dbReference type="PROSITE" id="PS50156">
    <property type="entry name" value="SSD"/>
    <property type="match status" value="1"/>
</dbReference>
<evidence type="ECO:0000313" key="10">
    <source>
        <dbReference type="EMBL" id="GAP29628.1"/>
    </source>
</evidence>
<feature type="domain" description="SSD" evidence="8">
    <location>
        <begin position="229"/>
        <end position="360"/>
    </location>
</feature>
<organism evidence="10 11">
    <name type="scientific">Nocardia seriolae</name>
    <dbReference type="NCBI Taxonomy" id="37332"/>
    <lineage>
        <taxon>Bacteria</taxon>
        <taxon>Bacillati</taxon>
        <taxon>Actinomycetota</taxon>
        <taxon>Actinomycetes</taxon>
        <taxon>Mycobacteriales</taxon>
        <taxon>Nocardiaceae</taxon>
        <taxon>Nocardia</taxon>
    </lineage>
</organism>
<feature type="region of interest" description="Disordered" evidence="6">
    <location>
        <begin position="1"/>
        <end position="20"/>
    </location>
</feature>
<dbReference type="OrthoDB" id="7051771at2"/>
<evidence type="ECO:0000256" key="4">
    <source>
        <dbReference type="ARBA" id="ARBA00022989"/>
    </source>
</evidence>
<keyword evidence="5 7" id="KW-0472">Membrane</keyword>
<dbReference type="Proteomes" id="UP000180166">
    <property type="component" value="Chromosome"/>
</dbReference>
<dbReference type="InterPro" id="IPR004869">
    <property type="entry name" value="MMPL_dom"/>
</dbReference>
<evidence type="ECO:0000256" key="1">
    <source>
        <dbReference type="ARBA" id="ARBA00004651"/>
    </source>
</evidence>
<feature type="transmembrane region" description="Helical" evidence="7">
    <location>
        <begin position="670"/>
        <end position="689"/>
    </location>
</feature>
<gene>
    <name evidence="9" type="ORF">NS506_03590</name>
    <name evidence="10" type="ORF">NSK11_contig00060-0022</name>
</gene>
<dbReference type="GeneID" id="93375816"/>
<feature type="compositionally biased region" description="Low complexity" evidence="6">
    <location>
        <begin position="1"/>
        <end position="19"/>
    </location>
</feature>
<dbReference type="AlphaFoldDB" id="A0A0B8N754"/>
<evidence type="ECO:0000256" key="3">
    <source>
        <dbReference type="ARBA" id="ARBA00022692"/>
    </source>
</evidence>
<dbReference type="SUPFAM" id="SSF82866">
    <property type="entry name" value="Multidrug efflux transporter AcrB transmembrane domain"/>
    <property type="match status" value="2"/>
</dbReference>
<protein>
    <submittedName>
        <fullName evidence="9 10">Membrane protein</fullName>
    </submittedName>
</protein>
<accession>A0A0B8N754</accession>
<keyword evidence="4 7" id="KW-1133">Transmembrane helix</keyword>
<dbReference type="InterPro" id="IPR050545">
    <property type="entry name" value="Mycobact_MmpL"/>
</dbReference>
<keyword evidence="2" id="KW-1003">Cell membrane</keyword>
<sequence length="758" mass="79595">MTSPALADPPRSPDSAPRPGRLGRWGELMARYPKLVIGVWLVLIAVCGAAYPALHARLGAPDYSVPGSDSAATESLVARHFSQLGAEQDLIVLHSDRYTVDDPRFRAAIDRAVGAAREVSGVAGAVGPFEGDPRQQISADRHTALGIAGLNGGMSERIDVAARLQTALTAASDADVRANLTGYSPVEGELIRMETADITRGEAIGLPIAAVVLVLALGAIVAATLPISVTAAGIALAVGVLFGLASFLSFDSFVLSVATMIGTGTAIDYAMFLVSRFNEELTKRGIRDRKTRREIREAVGAAFDTTGRTILASGLIVMISLSSLTVVGLPMLDGVALGVVTAVIGTLIAAFTLLPALLSVLGPAVNRGALPARLRPAETRSTAASSAWARWAHLVMGRPLVFGVLGVALLALLSLPITGIRYGIDMGLNSLGDRPTGQATRLVQKEFGPGLLSPIQVVASGPGDTALSADGRTQVLRLVTDLARDPRVATVLPQQTDGRYLATVVPKDAFDSTTVSELTADIRSRATAADSARVLVGGTPAMFGDVSGLISRGFPWVIALVLTASLAFLVVTFRSIVLALKAIALNLLATGAALGITVIVFQHGVGQSALGFHSAGFLQVFLPMLVFAVLFGLSMDYEVFLIRRMKEAWERTHDNATAVAEGLQRTARPITAAAAIMVAVFASFLSADVTELKEVGFALAVAVAIDAVIVRLILVPAFMRLFGRWNWWLPSLPGLVRRFGRQPKIDSSDTRIDATTSA</sequence>
<evidence type="ECO:0000256" key="6">
    <source>
        <dbReference type="SAM" id="MobiDB-lite"/>
    </source>
</evidence>
<keyword evidence="11" id="KW-1185">Reference proteome</keyword>
<feature type="transmembrane region" description="Helical" evidence="7">
    <location>
        <begin position="203"/>
        <end position="222"/>
    </location>
</feature>
<evidence type="ECO:0000259" key="8">
    <source>
        <dbReference type="PROSITE" id="PS50156"/>
    </source>
</evidence>
<proteinExistence type="predicted"/>
<feature type="transmembrane region" description="Helical" evidence="7">
    <location>
        <begin position="335"/>
        <end position="365"/>
    </location>
</feature>
<evidence type="ECO:0000313" key="12">
    <source>
        <dbReference type="Proteomes" id="UP000180166"/>
    </source>
</evidence>
<feature type="transmembrane region" description="Helical" evidence="7">
    <location>
        <begin position="400"/>
        <end position="424"/>
    </location>
</feature>
<evidence type="ECO:0000256" key="5">
    <source>
        <dbReference type="ARBA" id="ARBA00023136"/>
    </source>
</evidence>
<dbReference type="EMBL" id="BBYQ01000060">
    <property type="protein sequence ID" value="GAP29628.1"/>
    <property type="molecule type" value="Genomic_DNA"/>
</dbReference>
<feature type="transmembrane region" description="Helical" evidence="7">
    <location>
        <begin position="553"/>
        <end position="571"/>
    </location>
</feature>
<dbReference type="GO" id="GO:0005886">
    <property type="term" value="C:plasma membrane"/>
    <property type="evidence" value="ECO:0007669"/>
    <property type="project" value="UniProtKB-SubCell"/>
</dbReference>
<reference evidence="10 11" key="2">
    <citation type="journal article" date="2016" name="Genome Announc.">
        <title>Draft Genome Sequence of Erythromycin- and Oxytetracycline-Sensitive Nocardia seriolae Strain U-1 (NBRC 110359).</title>
        <authorList>
            <person name="Imajoh M."/>
            <person name="Sukeda M."/>
            <person name="Shimizu M."/>
            <person name="Yamane J."/>
            <person name="Ohnishi K."/>
            <person name="Oshima S."/>
        </authorList>
    </citation>
    <scope>NUCLEOTIDE SEQUENCE [LARGE SCALE GENOMIC DNA]</scope>
    <source>
        <strain evidence="10 11">U-1</strain>
    </source>
</reference>
<evidence type="ECO:0000313" key="9">
    <source>
        <dbReference type="EMBL" id="APA97640.1"/>
    </source>
</evidence>
<dbReference type="Proteomes" id="UP000037179">
    <property type="component" value="Unassembled WGS sequence"/>
</dbReference>
<feature type="transmembrane region" description="Helical" evidence="7">
    <location>
        <begin position="617"/>
        <end position="637"/>
    </location>
</feature>